<gene>
    <name evidence="1" type="ORF">S06H3_01191</name>
</gene>
<organism evidence="1">
    <name type="scientific">marine sediment metagenome</name>
    <dbReference type="NCBI Taxonomy" id="412755"/>
    <lineage>
        <taxon>unclassified sequences</taxon>
        <taxon>metagenomes</taxon>
        <taxon>ecological metagenomes</taxon>
    </lineage>
</organism>
<comment type="caution">
    <text evidence="1">The sequence shown here is derived from an EMBL/GenBank/DDBJ whole genome shotgun (WGS) entry which is preliminary data.</text>
</comment>
<accession>X1JQ80</accession>
<dbReference type="AlphaFoldDB" id="X1JQ80"/>
<reference evidence="1" key="1">
    <citation type="journal article" date="2014" name="Front. Microbiol.">
        <title>High frequency of phylogenetically diverse reductive dehalogenase-homologous genes in deep subseafloor sedimentary metagenomes.</title>
        <authorList>
            <person name="Kawai M."/>
            <person name="Futagami T."/>
            <person name="Toyoda A."/>
            <person name="Takaki Y."/>
            <person name="Nishi S."/>
            <person name="Hori S."/>
            <person name="Arai W."/>
            <person name="Tsubouchi T."/>
            <person name="Morono Y."/>
            <person name="Uchiyama I."/>
            <person name="Ito T."/>
            <person name="Fujiyama A."/>
            <person name="Inagaki F."/>
            <person name="Takami H."/>
        </authorList>
    </citation>
    <scope>NUCLEOTIDE SEQUENCE</scope>
    <source>
        <strain evidence="1">Expedition CK06-06</strain>
    </source>
</reference>
<name>X1JQ80_9ZZZZ</name>
<protein>
    <submittedName>
        <fullName evidence="1">Uncharacterized protein</fullName>
    </submittedName>
</protein>
<proteinExistence type="predicted"/>
<sequence length="115" mass="12471">MKPTPVYVVPHSALQDLDLREKSQDLTTNVTTTTAVVLGANKFRSAVFFVNDSDVTMYVRLGQEAAVNTGIRLNAQGGSLELNLNNLFKGAISAIHGGVGNKVLCIQEIETRYAY</sequence>
<evidence type="ECO:0000313" key="1">
    <source>
        <dbReference type="EMBL" id="GAH96222.1"/>
    </source>
</evidence>
<dbReference type="EMBL" id="BARV01000284">
    <property type="protein sequence ID" value="GAH96222.1"/>
    <property type="molecule type" value="Genomic_DNA"/>
</dbReference>